<comment type="caution">
    <text evidence="1">The sequence shown here is derived from an EMBL/GenBank/DDBJ whole genome shotgun (WGS) entry which is preliminary data.</text>
</comment>
<evidence type="ECO:0008006" key="3">
    <source>
        <dbReference type="Google" id="ProtNLM"/>
    </source>
</evidence>
<keyword evidence="2" id="KW-1185">Reference proteome</keyword>
<accession>A0ABV9EBH7</accession>
<dbReference type="EMBL" id="JBHSFN010000004">
    <property type="protein sequence ID" value="MFC4586183.1"/>
    <property type="molecule type" value="Genomic_DNA"/>
</dbReference>
<organism evidence="1 2">
    <name type="scientific">Sphaerisporangium corydalis</name>
    <dbReference type="NCBI Taxonomy" id="1441875"/>
    <lineage>
        <taxon>Bacteria</taxon>
        <taxon>Bacillati</taxon>
        <taxon>Actinomycetota</taxon>
        <taxon>Actinomycetes</taxon>
        <taxon>Streptosporangiales</taxon>
        <taxon>Streptosporangiaceae</taxon>
        <taxon>Sphaerisporangium</taxon>
    </lineage>
</organism>
<dbReference type="Proteomes" id="UP001595891">
    <property type="component" value="Unassembled WGS sequence"/>
</dbReference>
<evidence type="ECO:0000313" key="1">
    <source>
        <dbReference type="EMBL" id="MFC4586183.1"/>
    </source>
</evidence>
<protein>
    <recommendedName>
        <fullName evidence="3">HMA domain-containing protein</fullName>
    </recommendedName>
</protein>
<reference evidence="2" key="1">
    <citation type="journal article" date="2019" name="Int. J. Syst. Evol. Microbiol.">
        <title>The Global Catalogue of Microorganisms (GCM) 10K type strain sequencing project: providing services to taxonomists for standard genome sequencing and annotation.</title>
        <authorList>
            <consortium name="The Broad Institute Genomics Platform"/>
            <consortium name="The Broad Institute Genome Sequencing Center for Infectious Disease"/>
            <person name="Wu L."/>
            <person name="Ma J."/>
        </authorList>
    </citation>
    <scope>NUCLEOTIDE SEQUENCE [LARGE SCALE GENOMIC DNA]</scope>
    <source>
        <strain evidence="2">CCUG 49560</strain>
    </source>
</reference>
<dbReference type="RefSeq" id="WP_262841569.1">
    <property type="nucleotide sequence ID" value="NZ_JANZYP010000006.1"/>
</dbReference>
<gene>
    <name evidence="1" type="ORF">ACFO8L_08870</name>
</gene>
<evidence type="ECO:0000313" key="2">
    <source>
        <dbReference type="Proteomes" id="UP001595891"/>
    </source>
</evidence>
<name>A0ABV9EBH7_9ACTN</name>
<proteinExistence type="predicted"/>
<sequence>MSMVMEAREASPAARRETRPDLLLIELDGHGCPDAVRRALRESVCVREVVVAGRACRALADPGTAPQVAGALRAQGLDLAVVILQWMAVTPARGGFSVPAPVVATAPVRMPARRPGAAMLTRLIVVTTMPGLAGTTR</sequence>